<comment type="caution">
    <text evidence="1">The sequence shown here is derived from an EMBL/GenBank/DDBJ whole genome shotgun (WGS) entry which is preliminary data.</text>
</comment>
<organism evidence="1 2">
    <name type="scientific">Microscilla marina ATCC 23134</name>
    <dbReference type="NCBI Taxonomy" id="313606"/>
    <lineage>
        <taxon>Bacteria</taxon>
        <taxon>Pseudomonadati</taxon>
        <taxon>Bacteroidota</taxon>
        <taxon>Cytophagia</taxon>
        <taxon>Cytophagales</taxon>
        <taxon>Microscillaceae</taxon>
        <taxon>Microscilla</taxon>
    </lineage>
</organism>
<evidence type="ECO:0000313" key="1">
    <source>
        <dbReference type="EMBL" id="EAY28694.1"/>
    </source>
</evidence>
<dbReference type="AlphaFoldDB" id="A1ZLE0"/>
<reference evidence="1 2" key="1">
    <citation type="submission" date="2007-01" db="EMBL/GenBank/DDBJ databases">
        <authorList>
            <person name="Haygood M."/>
            <person name="Podell S."/>
            <person name="Anderson C."/>
            <person name="Hopkinson B."/>
            <person name="Roe K."/>
            <person name="Barbeau K."/>
            <person name="Gaasterland T."/>
            <person name="Ferriera S."/>
            <person name="Johnson J."/>
            <person name="Kravitz S."/>
            <person name="Beeson K."/>
            <person name="Sutton G."/>
            <person name="Rogers Y.-H."/>
            <person name="Friedman R."/>
            <person name="Frazier M."/>
            <person name="Venter J.C."/>
        </authorList>
    </citation>
    <scope>NUCLEOTIDE SEQUENCE [LARGE SCALE GENOMIC DNA]</scope>
    <source>
        <strain evidence="1 2">ATCC 23134</strain>
    </source>
</reference>
<keyword evidence="2" id="KW-1185">Reference proteome</keyword>
<sequence>MNALTPTKIFLTNALSNCQGVAVLIDKVKTIGIIIIAT</sequence>
<accession>A1ZLE0</accession>
<name>A1ZLE0_MICM2</name>
<dbReference type="Proteomes" id="UP000004095">
    <property type="component" value="Unassembled WGS sequence"/>
</dbReference>
<protein>
    <submittedName>
        <fullName evidence="1">Uncharacterized protein</fullName>
    </submittedName>
</protein>
<proteinExistence type="predicted"/>
<dbReference type="EMBL" id="AAWS01000014">
    <property type="protein sequence ID" value="EAY28694.1"/>
    <property type="molecule type" value="Genomic_DNA"/>
</dbReference>
<gene>
    <name evidence="1" type="ORF">M23134_07792</name>
</gene>
<evidence type="ECO:0000313" key="2">
    <source>
        <dbReference type="Proteomes" id="UP000004095"/>
    </source>
</evidence>